<evidence type="ECO:0000256" key="11">
    <source>
        <dbReference type="ARBA" id="ARBA00022989"/>
    </source>
</evidence>
<evidence type="ECO:0000256" key="3">
    <source>
        <dbReference type="ARBA" id="ARBA00012438"/>
    </source>
</evidence>
<feature type="signal peptide" evidence="17">
    <location>
        <begin position="1"/>
        <end position="20"/>
    </location>
</feature>
<dbReference type="InterPro" id="IPR003594">
    <property type="entry name" value="HATPase_dom"/>
</dbReference>
<evidence type="ECO:0000256" key="4">
    <source>
        <dbReference type="ARBA" id="ARBA00022475"/>
    </source>
</evidence>
<keyword evidence="17" id="KW-0732">Signal</keyword>
<dbReference type="Pfam" id="PF08448">
    <property type="entry name" value="PAS_4"/>
    <property type="match status" value="1"/>
</dbReference>
<dbReference type="Gene3D" id="3.40.190.10">
    <property type="entry name" value="Periplasmic binding protein-like II"/>
    <property type="match status" value="4"/>
</dbReference>
<feature type="chain" id="PRO_5043319220" description="histidine kinase" evidence="17">
    <location>
        <begin position="21"/>
        <end position="1421"/>
    </location>
</feature>
<dbReference type="SMART" id="SM00387">
    <property type="entry name" value="HATPase_c"/>
    <property type="match status" value="1"/>
</dbReference>
<protein>
    <recommendedName>
        <fullName evidence="3">histidine kinase</fullName>
        <ecNumber evidence="3">2.7.13.3</ecNumber>
    </recommendedName>
</protein>
<dbReference type="PANTHER" id="PTHR45339:SF1">
    <property type="entry name" value="HYBRID SIGNAL TRANSDUCTION HISTIDINE KINASE J"/>
    <property type="match status" value="1"/>
</dbReference>
<comment type="subcellular location">
    <subcellularLocation>
        <location evidence="2">Cell membrane</location>
        <topology evidence="2">Multi-pass membrane protein</topology>
    </subcellularLocation>
</comment>
<dbReference type="InterPro" id="IPR013656">
    <property type="entry name" value="PAS_4"/>
</dbReference>
<feature type="domain" description="Histidine kinase" evidence="18">
    <location>
        <begin position="833"/>
        <end position="1049"/>
    </location>
</feature>
<dbReference type="InterPro" id="IPR035965">
    <property type="entry name" value="PAS-like_dom_sf"/>
</dbReference>
<dbReference type="SUPFAM" id="SSF47384">
    <property type="entry name" value="Homodimeric domain of signal transducing histidine kinase"/>
    <property type="match status" value="1"/>
</dbReference>
<dbReference type="CDD" id="cd00082">
    <property type="entry name" value="HisKA"/>
    <property type="match status" value="1"/>
</dbReference>
<feature type="domain" description="HPt" evidence="21">
    <location>
        <begin position="1325"/>
        <end position="1421"/>
    </location>
</feature>
<dbReference type="InterPro" id="IPR000700">
    <property type="entry name" value="PAS-assoc_C"/>
</dbReference>
<dbReference type="InterPro" id="IPR000014">
    <property type="entry name" value="PAS"/>
</dbReference>
<dbReference type="InterPro" id="IPR001789">
    <property type="entry name" value="Sig_transdc_resp-reg_receiver"/>
</dbReference>
<accession>A0AAW5RGT6</accession>
<evidence type="ECO:0000256" key="13">
    <source>
        <dbReference type="ARBA" id="ARBA00023136"/>
    </source>
</evidence>
<feature type="transmembrane region" description="Helical" evidence="16">
    <location>
        <begin position="556"/>
        <end position="573"/>
    </location>
</feature>
<dbReference type="CDD" id="cd13707">
    <property type="entry name" value="PBP2_BvgS_D2"/>
    <property type="match status" value="1"/>
</dbReference>
<dbReference type="SUPFAM" id="SSF52172">
    <property type="entry name" value="CheY-like"/>
    <property type="match status" value="1"/>
</dbReference>
<feature type="modified residue" description="4-aspartylphosphate" evidence="15">
    <location>
        <position position="1230"/>
    </location>
</feature>
<feature type="modified residue" description="Phosphohistidine" evidence="14">
    <location>
        <position position="1364"/>
    </location>
</feature>
<feature type="domain" description="PAC" evidence="20">
    <location>
        <begin position="762"/>
        <end position="815"/>
    </location>
</feature>
<dbReference type="InterPro" id="IPR036890">
    <property type="entry name" value="HATPase_C_sf"/>
</dbReference>
<comment type="caution">
    <text evidence="22">The sequence shown here is derived from an EMBL/GenBank/DDBJ whole genome shotgun (WGS) entry which is preliminary data.</text>
</comment>
<keyword evidence="8" id="KW-0547">Nucleotide-binding</keyword>
<comment type="catalytic activity">
    <reaction evidence="1">
        <text>ATP + protein L-histidine = ADP + protein N-phospho-L-histidine.</text>
        <dbReference type="EC" id="2.7.13.3"/>
    </reaction>
</comment>
<dbReference type="InterPro" id="IPR001638">
    <property type="entry name" value="Solute-binding_3/MltF_N"/>
</dbReference>
<evidence type="ECO:0000313" key="23">
    <source>
        <dbReference type="Proteomes" id="UP001208651"/>
    </source>
</evidence>
<evidence type="ECO:0000256" key="6">
    <source>
        <dbReference type="ARBA" id="ARBA00022679"/>
    </source>
</evidence>
<evidence type="ECO:0000256" key="16">
    <source>
        <dbReference type="SAM" id="Phobius"/>
    </source>
</evidence>
<dbReference type="InterPro" id="IPR008207">
    <property type="entry name" value="Sig_transdc_His_kin_Hpt_dom"/>
</dbReference>
<gene>
    <name evidence="22" type="ORF">LZT28_02500</name>
</gene>
<dbReference type="InterPro" id="IPR036097">
    <property type="entry name" value="HisK_dim/P_sf"/>
</dbReference>
<evidence type="ECO:0000256" key="1">
    <source>
        <dbReference type="ARBA" id="ARBA00000085"/>
    </source>
</evidence>
<evidence type="ECO:0000256" key="14">
    <source>
        <dbReference type="PROSITE-ProRule" id="PRU00110"/>
    </source>
</evidence>
<dbReference type="SMART" id="SM00448">
    <property type="entry name" value="REC"/>
    <property type="match status" value="1"/>
</dbReference>
<evidence type="ECO:0000256" key="10">
    <source>
        <dbReference type="ARBA" id="ARBA00022840"/>
    </source>
</evidence>
<evidence type="ECO:0000313" key="22">
    <source>
        <dbReference type="EMBL" id="MCV3287131.1"/>
    </source>
</evidence>
<dbReference type="CDD" id="cd17546">
    <property type="entry name" value="REC_hyHK_CKI1_RcsC-like"/>
    <property type="match status" value="1"/>
</dbReference>
<dbReference type="PROSITE" id="PS50109">
    <property type="entry name" value="HIS_KIN"/>
    <property type="match status" value="1"/>
</dbReference>
<keyword evidence="4" id="KW-1003">Cell membrane</keyword>
<reference evidence="22" key="1">
    <citation type="submission" date="2022-01" db="EMBL/GenBank/DDBJ databases">
        <title>Comparison of Fish pathogen Aeromonas spp.</title>
        <authorList>
            <person name="Dubey S."/>
            <person name="Sorum H."/>
            <person name="Munangandu H.M."/>
        </authorList>
    </citation>
    <scope>NUCLEOTIDE SEQUENCE</scope>
    <source>
        <strain evidence="22">SD/21-15</strain>
    </source>
</reference>
<dbReference type="SUPFAM" id="SSF47226">
    <property type="entry name" value="Histidine-containing phosphotransfer domain, HPT domain"/>
    <property type="match status" value="1"/>
</dbReference>
<dbReference type="InterPro" id="IPR004358">
    <property type="entry name" value="Sig_transdc_His_kin-like_C"/>
</dbReference>
<dbReference type="InterPro" id="IPR036641">
    <property type="entry name" value="HPT_dom_sf"/>
</dbReference>
<evidence type="ECO:0000256" key="2">
    <source>
        <dbReference type="ARBA" id="ARBA00004651"/>
    </source>
</evidence>
<dbReference type="Gene3D" id="1.20.120.160">
    <property type="entry name" value="HPT domain"/>
    <property type="match status" value="1"/>
</dbReference>
<dbReference type="SUPFAM" id="SSF53850">
    <property type="entry name" value="Periplasmic binding protein-like II"/>
    <property type="match status" value="2"/>
</dbReference>
<dbReference type="RefSeq" id="WP_263684490.1">
    <property type="nucleotide sequence ID" value="NZ_JAJVCY010000002.1"/>
</dbReference>
<proteinExistence type="predicted"/>
<keyword evidence="5 15" id="KW-0597">Phosphoprotein</keyword>
<dbReference type="Gene3D" id="3.40.50.2300">
    <property type="match status" value="1"/>
</dbReference>
<dbReference type="PRINTS" id="PR00344">
    <property type="entry name" value="BCTRLSENSOR"/>
</dbReference>
<dbReference type="SMART" id="SM00062">
    <property type="entry name" value="PBPb"/>
    <property type="match status" value="2"/>
</dbReference>
<organism evidence="22 23">
    <name type="scientific">Aeromonas media</name>
    <dbReference type="NCBI Taxonomy" id="651"/>
    <lineage>
        <taxon>Bacteria</taxon>
        <taxon>Pseudomonadati</taxon>
        <taxon>Pseudomonadota</taxon>
        <taxon>Gammaproteobacteria</taxon>
        <taxon>Aeromonadales</taxon>
        <taxon>Aeromonadaceae</taxon>
        <taxon>Aeromonas</taxon>
    </lineage>
</organism>
<dbReference type="FunFam" id="1.10.287.130:FF:000004">
    <property type="entry name" value="Ethylene receptor 1"/>
    <property type="match status" value="1"/>
</dbReference>
<keyword evidence="10" id="KW-0067">ATP-binding</keyword>
<dbReference type="GO" id="GO:0000155">
    <property type="term" value="F:phosphorelay sensor kinase activity"/>
    <property type="evidence" value="ECO:0007669"/>
    <property type="project" value="InterPro"/>
</dbReference>
<dbReference type="InterPro" id="IPR011006">
    <property type="entry name" value="CheY-like_superfamily"/>
</dbReference>
<evidence type="ECO:0000259" key="18">
    <source>
        <dbReference type="PROSITE" id="PS50109"/>
    </source>
</evidence>
<dbReference type="FunFam" id="3.30.565.10:FF:000010">
    <property type="entry name" value="Sensor histidine kinase RcsC"/>
    <property type="match status" value="1"/>
</dbReference>
<dbReference type="SUPFAM" id="SSF55874">
    <property type="entry name" value="ATPase domain of HSP90 chaperone/DNA topoisomerase II/histidine kinase"/>
    <property type="match status" value="1"/>
</dbReference>
<dbReference type="SUPFAM" id="SSF55785">
    <property type="entry name" value="PYP-like sensor domain (PAS domain)"/>
    <property type="match status" value="2"/>
</dbReference>
<dbReference type="CDD" id="cd16922">
    <property type="entry name" value="HATPase_EvgS-ArcB-TorS-like"/>
    <property type="match status" value="1"/>
</dbReference>
<dbReference type="Pfam" id="PF01627">
    <property type="entry name" value="Hpt"/>
    <property type="match status" value="1"/>
</dbReference>
<dbReference type="Gene3D" id="1.10.287.130">
    <property type="match status" value="1"/>
</dbReference>
<keyword evidence="13 16" id="KW-0472">Membrane</keyword>
<evidence type="ECO:0000256" key="12">
    <source>
        <dbReference type="ARBA" id="ARBA00023012"/>
    </source>
</evidence>
<sequence length="1421" mass="158157">MFYRLILLCWLTCCSLVVMAASTQLDRSTFTPAEQQWLAVHDELVVGMPATAWPPYVYTDGRGNFTGPLDEFASQIASRLGLKLRYQAYANNAGVQQALLDGKVDMVIGVAPSPTRKLQMLFTSALMVLPRAVLLTGGRDSLSLEEAYGVRWVCVFGVSACDELLRLGISNLVTVDSRDEAIFMLKEGQADAYLAELPMLSRLQAMAGMTLTTVDWMRDTSLAMAVAPGGEVLQGLLDRALEDISPLERRGILEAGGIVDYALVKGNREIVFNAQEQAWLQAHPVIRYGVAPDWPGMSEIDDRGRLKGLIADLLAMMNQRAGLQFTLVQTRSWAQTLDLFQARKLDVIPAMTPTAERQQFARFTPNYASLNRVIVARRGMAELTNPRALKGHRVGMVGGSVEKTLLTEVGAEPVAVASDPELLPQLDRQQVDYVLMSMTTLEESLKKGFSDRYQVVFSGNELRVPIAMATHLQDPMLQQILTKVLLSISPAELTALEKKWLSLTIQTGLDPDKVLLWSTLGGGIFVLFLLLFVGWNRTLRRQISQRREAERRLEEQLMFVQMMLDALPNQVVLTNERYEIAMTNLAYRQMFLGGENLNGSYERLLQDRLPEAIRARVIEEDARVWESGEELHGRGEIQLANGVEHQMIYTKRLFVGPGGKRLGILTVLTDVTELEQARFAAQEAQTRLTQITDSMPGLVYQYHWLGPGNGHFLYTSQGLREIVGYEDEPVQTASTGATILGLAGQAHQDFVDTVEEHARAMKPLDLEVEIQRQGQSGYLQIRGHFVRQEGIEGVILNGVVQDITNLKRQELELRQARRVAEEATRVRSRFLATMSHELRTPISGMHGMLELLQMSHLDDDQRYMLRNISTSTNHLLYLVNDILDFSKMEAGQLQLHPHPCRLTSVICDVIRGHAALAYGKGLNVALTWGREVPDQASMDAVRVGQVVSNLLSNAVKFTEAGEIAIRVSYHDHRLSLQVRDTGIGIAREKQDNLFIPFKQVESDINRRFGGTGLGLAICHQLTQKMGGSLTLASEAGVGTTVTFAMPLSECQWDAPPLAGQVWWWCGEDEVVQSVMEQLGARLHRLTADQWHQPLDGYLLAQEGHMEQIFGGGWLQYLQQSSLKGIVLSPHEALRGRMDSDAWWRLGQSPIYPDLLLETCRQLSSERSRRPIQIQGDKLKGRVLVADDHPVNRALLTRQLAILGLESEVVDDGEQALRAWQGQGFTLLLTDCHMPVMDGYTLTRTLRAAGDEAPIIGVTADTSEEAGQQMREAGMNDMLFKPYSLETLRQTLARWLPALALQHESVAPLQARAQASGISWLTLFGEEAVARSMASEYLEANRQDGEDMMLALARQDTQALVETAHRIKGAARMVGQQALAEEAARLEAAARLKQLDRLGELSQTVQALMDSIRGETGLWLDE</sequence>
<dbReference type="InterPro" id="IPR049871">
    <property type="entry name" value="BvgS-like_periplasmic2"/>
</dbReference>
<evidence type="ECO:0000259" key="21">
    <source>
        <dbReference type="PROSITE" id="PS50894"/>
    </source>
</evidence>
<keyword evidence="7 16" id="KW-0812">Transmembrane</keyword>
<dbReference type="PANTHER" id="PTHR45339">
    <property type="entry name" value="HYBRID SIGNAL TRANSDUCTION HISTIDINE KINASE J"/>
    <property type="match status" value="1"/>
</dbReference>
<dbReference type="PROSITE" id="PS50113">
    <property type="entry name" value="PAC"/>
    <property type="match status" value="1"/>
</dbReference>
<dbReference type="Pfam" id="PF00072">
    <property type="entry name" value="Response_reg"/>
    <property type="match status" value="1"/>
</dbReference>
<dbReference type="PROSITE" id="PS50110">
    <property type="entry name" value="RESPONSE_REGULATORY"/>
    <property type="match status" value="1"/>
</dbReference>
<evidence type="ECO:0000256" key="15">
    <source>
        <dbReference type="PROSITE-ProRule" id="PRU00169"/>
    </source>
</evidence>
<dbReference type="GO" id="GO:0005886">
    <property type="term" value="C:plasma membrane"/>
    <property type="evidence" value="ECO:0007669"/>
    <property type="project" value="UniProtKB-SubCell"/>
</dbReference>
<keyword evidence="12" id="KW-0902">Two-component regulatory system</keyword>
<dbReference type="Gene3D" id="3.30.450.20">
    <property type="entry name" value="PAS domain"/>
    <property type="match status" value="2"/>
</dbReference>
<feature type="transmembrane region" description="Helical" evidence="16">
    <location>
        <begin position="514"/>
        <end position="535"/>
    </location>
</feature>
<dbReference type="PROSITE" id="PS50894">
    <property type="entry name" value="HPT"/>
    <property type="match status" value="1"/>
</dbReference>
<dbReference type="Gene3D" id="3.30.565.10">
    <property type="entry name" value="Histidine kinase-like ATPase, C-terminal domain"/>
    <property type="match status" value="1"/>
</dbReference>
<feature type="domain" description="Response regulatory" evidence="19">
    <location>
        <begin position="1181"/>
        <end position="1295"/>
    </location>
</feature>
<evidence type="ECO:0000256" key="17">
    <source>
        <dbReference type="SAM" id="SignalP"/>
    </source>
</evidence>
<dbReference type="InterPro" id="IPR005467">
    <property type="entry name" value="His_kinase_dom"/>
</dbReference>
<keyword evidence="6" id="KW-0808">Transferase</keyword>
<dbReference type="EMBL" id="JAJVCY010000002">
    <property type="protein sequence ID" value="MCV3287131.1"/>
    <property type="molecule type" value="Genomic_DNA"/>
</dbReference>
<dbReference type="EC" id="2.7.13.3" evidence="3"/>
<evidence type="ECO:0000256" key="5">
    <source>
        <dbReference type="ARBA" id="ARBA00022553"/>
    </source>
</evidence>
<evidence type="ECO:0000256" key="9">
    <source>
        <dbReference type="ARBA" id="ARBA00022777"/>
    </source>
</evidence>
<keyword evidence="9" id="KW-0418">Kinase</keyword>
<dbReference type="Pfam" id="PF00512">
    <property type="entry name" value="HisKA"/>
    <property type="match status" value="1"/>
</dbReference>
<dbReference type="Pfam" id="PF02518">
    <property type="entry name" value="HATPase_c"/>
    <property type="match status" value="1"/>
</dbReference>
<keyword evidence="11 16" id="KW-1133">Transmembrane helix</keyword>
<dbReference type="Pfam" id="PF00497">
    <property type="entry name" value="SBP_bac_3"/>
    <property type="match status" value="2"/>
</dbReference>
<evidence type="ECO:0000259" key="20">
    <source>
        <dbReference type="PROSITE" id="PS50113"/>
    </source>
</evidence>
<dbReference type="InterPro" id="IPR003661">
    <property type="entry name" value="HisK_dim/P_dom"/>
</dbReference>
<evidence type="ECO:0000256" key="7">
    <source>
        <dbReference type="ARBA" id="ARBA00022692"/>
    </source>
</evidence>
<dbReference type="GO" id="GO:0005524">
    <property type="term" value="F:ATP binding"/>
    <property type="evidence" value="ECO:0007669"/>
    <property type="project" value="UniProtKB-KW"/>
</dbReference>
<dbReference type="SMART" id="SM00388">
    <property type="entry name" value="HisKA"/>
    <property type="match status" value="1"/>
</dbReference>
<dbReference type="Proteomes" id="UP001208651">
    <property type="component" value="Unassembled WGS sequence"/>
</dbReference>
<dbReference type="SMART" id="SM00073">
    <property type="entry name" value="HPT"/>
    <property type="match status" value="1"/>
</dbReference>
<evidence type="ECO:0000259" key="19">
    <source>
        <dbReference type="PROSITE" id="PS50110"/>
    </source>
</evidence>
<evidence type="ECO:0000256" key="8">
    <source>
        <dbReference type="ARBA" id="ARBA00022741"/>
    </source>
</evidence>
<dbReference type="NCBIfam" id="TIGR00229">
    <property type="entry name" value="sensory_box"/>
    <property type="match status" value="1"/>
</dbReference>
<name>A0AAW5RGT6_AERME</name>